<dbReference type="Pfam" id="PF00266">
    <property type="entry name" value="Aminotran_5"/>
    <property type="match status" value="1"/>
</dbReference>
<dbReference type="InterPro" id="IPR015422">
    <property type="entry name" value="PyrdxlP-dep_Trfase_small"/>
</dbReference>
<dbReference type="InterPro" id="IPR015421">
    <property type="entry name" value="PyrdxlP-dep_Trfase_major"/>
</dbReference>
<dbReference type="Proteomes" id="UP000094296">
    <property type="component" value="Unassembled WGS sequence"/>
</dbReference>
<evidence type="ECO:0000313" key="2">
    <source>
        <dbReference type="EMBL" id="OEF96635.1"/>
    </source>
</evidence>
<proteinExistence type="predicted"/>
<dbReference type="Gene3D" id="3.90.1150.10">
    <property type="entry name" value="Aspartate Aminotransferase, domain 1"/>
    <property type="match status" value="1"/>
</dbReference>
<organism evidence="2 3">
    <name type="scientific">Desulfuribacillus alkaliarsenatis</name>
    <dbReference type="NCBI Taxonomy" id="766136"/>
    <lineage>
        <taxon>Bacteria</taxon>
        <taxon>Bacillati</taxon>
        <taxon>Bacillota</taxon>
        <taxon>Desulfuribacillia</taxon>
        <taxon>Desulfuribacillales</taxon>
        <taxon>Desulfuribacillaceae</taxon>
        <taxon>Desulfuribacillus</taxon>
    </lineage>
</organism>
<evidence type="ECO:0000313" key="3">
    <source>
        <dbReference type="Proteomes" id="UP000094296"/>
    </source>
</evidence>
<sequence>MVDMIDIKSLKHEILGNGSYMQGPYGERLITYADYVASGKYVRFLENYYIKLYETYANTHTTDDITGRFTTGLYNDALAKIKKAVGANKNYSIIPVGTGATGAIDKLSKILGIYKTPEYFRQRELYVENSQYKSTEKNFLMSVDKDFHRQRPVVFISSYEHHSNELQWREGHAEVVKIGLDNDGLFDLNDLKRRVSDPKYTHRLKIGSFSAASNVTGLKTPVYDVAKIMHQHGGYVFFDYAACGPYVEINMCTDKDAYFDGIYLAMHKFLGGPSSSGILVLNKQLYNKSNPPTTAGGGTVRFVTEANQYYLAEIEEREAAGTPGIMQVIRAALALELKHEIGIQTIENIESGFIEKAISELRKISNIELLGNLDANKRLAVLSFNIRHKDGYLHYGFVSSLLNDLFGIQSRAGCACAGPYGIKLLNIEAKKLKLIEEAVLVGNTAMKPGWVRVNFHYTMDTKAFDYIIAAIKFIAKYGYQFLNEYRVDIRKGTWTHKQLKNQSTPILNLKDAWAIERVSLKTQKHNYDHSYDKYLYDAEQIRKALPPVDRKQRLFGKRSLSEASWFYHADSTEIVIKILPNK</sequence>
<gene>
    <name evidence="2" type="ORF">BHF68_08310</name>
</gene>
<evidence type="ECO:0000259" key="1">
    <source>
        <dbReference type="Pfam" id="PF00266"/>
    </source>
</evidence>
<protein>
    <recommendedName>
        <fullName evidence="1">Aminotransferase class V domain-containing protein</fullName>
    </recommendedName>
</protein>
<dbReference type="Gene3D" id="3.40.640.10">
    <property type="entry name" value="Type I PLP-dependent aspartate aminotransferase-like (Major domain)"/>
    <property type="match status" value="1"/>
</dbReference>
<dbReference type="RefSeq" id="WP_069643644.1">
    <property type="nucleotide sequence ID" value="NZ_MIJE01000031.1"/>
</dbReference>
<comment type="caution">
    <text evidence="2">The sequence shown here is derived from an EMBL/GenBank/DDBJ whole genome shotgun (WGS) entry which is preliminary data.</text>
</comment>
<dbReference type="EMBL" id="MIJE01000031">
    <property type="protein sequence ID" value="OEF96635.1"/>
    <property type="molecule type" value="Genomic_DNA"/>
</dbReference>
<reference evidence="2 3" key="1">
    <citation type="submission" date="2016-09" db="EMBL/GenBank/DDBJ databases">
        <title>Draft genome sequence for the type strain of Desulfuribacillus alkaliarsenatis AHT28, an obligately anaerobic, sulfidogenic bacterium isolated from Russian soda lake sediments.</title>
        <authorList>
            <person name="Abin C.A."/>
            <person name="Hollibaugh J.T."/>
        </authorList>
    </citation>
    <scope>NUCLEOTIDE SEQUENCE [LARGE SCALE GENOMIC DNA]</scope>
    <source>
        <strain evidence="2 3">AHT28</strain>
    </source>
</reference>
<dbReference type="AlphaFoldDB" id="A0A1E5G155"/>
<dbReference type="InterPro" id="IPR015424">
    <property type="entry name" value="PyrdxlP-dep_Trfase"/>
</dbReference>
<dbReference type="GO" id="GO:0003824">
    <property type="term" value="F:catalytic activity"/>
    <property type="evidence" value="ECO:0007669"/>
    <property type="project" value="UniProtKB-ARBA"/>
</dbReference>
<dbReference type="InterPro" id="IPR000192">
    <property type="entry name" value="Aminotrans_V_dom"/>
</dbReference>
<dbReference type="PANTHER" id="PTHR43686:SF1">
    <property type="entry name" value="AMINOTRAN_5 DOMAIN-CONTAINING PROTEIN"/>
    <property type="match status" value="1"/>
</dbReference>
<feature type="domain" description="Aminotransferase class V" evidence="1">
    <location>
        <begin position="150"/>
        <end position="421"/>
    </location>
</feature>
<name>A0A1E5G155_9FIRM</name>
<dbReference type="OrthoDB" id="9804366at2"/>
<dbReference type="PANTHER" id="PTHR43686">
    <property type="entry name" value="SULFURTRANSFERASE-RELATED"/>
    <property type="match status" value="1"/>
</dbReference>
<dbReference type="SUPFAM" id="SSF53383">
    <property type="entry name" value="PLP-dependent transferases"/>
    <property type="match status" value="1"/>
</dbReference>
<dbReference type="STRING" id="766136.BHF68_08310"/>
<keyword evidence="3" id="KW-1185">Reference proteome</keyword>
<accession>A0A1E5G155</accession>